<keyword evidence="3" id="KW-1185">Reference proteome</keyword>
<dbReference type="AlphaFoldDB" id="A0A6A4J823"/>
<sequence>MRLLANHRKPLGKSASSHLKSRDLPQPEDPPSLKYTLTGVAPANCLFDKSLLHKHSFFNIDELLSSTAQLIGTPV</sequence>
<feature type="compositionally biased region" description="Basic residues" evidence="1">
    <location>
        <begin position="1"/>
        <end position="11"/>
    </location>
</feature>
<evidence type="ECO:0000313" key="2">
    <source>
        <dbReference type="EMBL" id="KAF6200047.1"/>
    </source>
</evidence>
<comment type="caution">
    <text evidence="2">The sequence shown here is derived from an EMBL/GenBank/DDBJ whole genome shotgun (WGS) entry which is preliminary data.</text>
</comment>
<dbReference type="EMBL" id="WIXP02000014">
    <property type="protein sequence ID" value="KAF6200047.1"/>
    <property type="molecule type" value="Genomic_DNA"/>
</dbReference>
<accession>A0A6A4J823</accession>
<feature type="region of interest" description="Disordered" evidence="1">
    <location>
        <begin position="1"/>
        <end position="32"/>
    </location>
</feature>
<evidence type="ECO:0000256" key="1">
    <source>
        <dbReference type="SAM" id="MobiDB-lite"/>
    </source>
</evidence>
<proteinExistence type="predicted"/>
<organism evidence="2 3">
    <name type="scientific">Apolygus lucorum</name>
    <name type="common">Small green plant bug</name>
    <name type="synonym">Lygocoris lucorum</name>
    <dbReference type="NCBI Taxonomy" id="248454"/>
    <lineage>
        <taxon>Eukaryota</taxon>
        <taxon>Metazoa</taxon>
        <taxon>Ecdysozoa</taxon>
        <taxon>Arthropoda</taxon>
        <taxon>Hexapoda</taxon>
        <taxon>Insecta</taxon>
        <taxon>Pterygota</taxon>
        <taxon>Neoptera</taxon>
        <taxon>Paraneoptera</taxon>
        <taxon>Hemiptera</taxon>
        <taxon>Heteroptera</taxon>
        <taxon>Panheteroptera</taxon>
        <taxon>Cimicomorpha</taxon>
        <taxon>Miridae</taxon>
        <taxon>Mirini</taxon>
        <taxon>Apolygus</taxon>
    </lineage>
</organism>
<dbReference type="Proteomes" id="UP000466442">
    <property type="component" value="Unassembled WGS sequence"/>
</dbReference>
<reference evidence="2" key="1">
    <citation type="journal article" date="2021" name="Mol. Ecol. Resour.">
        <title>Apolygus lucorum genome provides insights into omnivorousness and mesophyll feeding.</title>
        <authorList>
            <person name="Liu Y."/>
            <person name="Liu H."/>
            <person name="Wang H."/>
            <person name="Huang T."/>
            <person name="Liu B."/>
            <person name="Yang B."/>
            <person name="Yin L."/>
            <person name="Li B."/>
            <person name="Zhang Y."/>
            <person name="Zhang S."/>
            <person name="Jiang F."/>
            <person name="Zhang X."/>
            <person name="Ren Y."/>
            <person name="Wang B."/>
            <person name="Wang S."/>
            <person name="Lu Y."/>
            <person name="Wu K."/>
            <person name="Fan W."/>
            <person name="Wang G."/>
        </authorList>
    </citation>
    <scope>NUCLEOTIDE SEQUENCE</scope>
    <source>
        <strain evidence="2">12Hb</strain>
    </source>
</reference>
<evidence type="ECO:0000313" key="3">
    <source>
        <dbReference type="Proteomes" id="UP000466442"/>
    </source>
</evidence>
<protein>
    <submittedName>
        <fullName evidence="2">Uncharacterized protein</fullName>
    </submittedName>
</protein>
<name>A0A6A4J823_APOLU</name>
<gene>
    <name evidence="2" type="ORF">GE061_006347</name>
</gene>